<evidence type="ECO:0000256" key="1">
    <source>
        <dbReference type="ARBA" id="ARBA00009350"/>
    </source>
</evidence>
<evidence type="ECO:0000313" key="3">
    <source>
        <dbReference type="EMBL" id="OFW33269.1"/>
    </source>
</evidence>
<dbReference type="EMBL" id="MELI01000071">
    <property type="protein sequence ID" value="OFW33269.1"/>
    <property type="molecule type" value="Genomic_DNA"/>
</dbReference>
<reference evidence="3 4" key="1">
    <citation type="journal article" date="2016" name="Nat. Commun.">
        <title>Thousands of microbial genomes shed light on interconnected biogeochemical processes in an aquifer system.</title>
        <authorList>
            <person name="Anantharaman K."/>
            <person name="Brown C.T."/>
            <person name="Hug L.A."/>
            <person name="Sharon I."/>
            <person name="Castelle C.J."/>
            <person name="Probst A.J."/>
            <person name="Thomas B.C."/>
            <person name="Singh A."/>
            <person name="Wilkins M.J."/>
            <person name="Karaoz U."/>
            <person name="Brodie E.L."/>
            <person name="Williams K.H."/>
            <person name="Hubbard S.S."/>
            <person name="Banfield J.F."/>
        </authorList>
    </citation>
    <scope>NUCLEOTIDE SEQUENCE [LARGE SCALE GENOMIC DNA]</scope>
</reference>
<gene>
    <name evidence="3" type="ORF">A2074_05095</name>
</gene>
<dbReference type="InterPro" id="IPR013324">
    <property type="entry name" value="RNA_pol_sigma_r3/r4-like"/>
</dbReference>
<dbReference type="InterPro" id="IPR036388">
    <property type="entry name" value="WH-like_DNA-bd_sf"/>
</dbReference>
<dbReference type="Gene3D" id="1.10.10.10">
    <property type="entry name" value="Winged helix-like DNA-binding domain superfamily/Winged helix DNA-binding domain"/>
    <property type="match status" value="1"/>
</dbReference>
<dbReference type="Proteomes" id="UP000178086">
    <property type="component" value="Unassembled WGS sequence"/>
</dbReference>
<protein>
    <recommendedName>
        <fullName evidence="2">UPF0251 protein A2074_05095</fullName>
    </recommendedName>
</protein>
<name>A0A1F2UJT8_9ACTN</name>
<sequence length="125" mass="13849">MPRPVKCRRIESKPDVELFKPRGIPAFMLEEVVLGFEELEAVRLKDLEGLDQASAAARMDISRPTFQRILRSARAKISDALVNGKAIRIEGGVYAITADVCKRCACGHRWHARESEGCPVCAGKL</sequence>
<proteinExistence type="inferred from homology"/>
<dbReference type="Pfam" id="PF02001">
    <property type="entry name" value="DUF134"/>
    <property type="match status" value="1"/>
</dbReference>
<dbReference type="InterPro" id="IPR002852">
    <property type="entry name" value="UPF0251"/>
</dbReference>
<dbReference type="AlphaFoldDB" id="A0A1F2UJT8"/>
<dbReference type="PANTHER" id="PTHR37478:SF2">
    <property type="entry name" value="UPF0251 PROTEIN TK0562"/>
    <property type="match status" value="1"/>
</dbReference>
<dbReference type="PANTHER" id="PTHR37478">
    <property type="match status" value="1"/>
</dbReference>
<comment type="caution">
    <text evidence="3">The sequence shown here is derived from an EMBL/GenBank/DDBJ whole genome shotgun (WGS) entry which is preliminary data.</text>
</comment>
<comment type="similarity">
    <text evidence="1 2">Belongs to the UPF0251 family.</text>
</comment>
<accession>A0A1F2UJT8</accession>
<evidence type="ECO:0000313" key="4">
    <source>
        <dbReference type="Proteomes" id="UP000178086"/>
    </source>
</evidence>
<evidence type="ECO:0000256" key="2">
    <source>
        <dbReference type="HAMAP-Rule" id="MF_00674"/>
    </source>
</evidence>
<dbReference type="SUPFAM" id="SSF88659">
    <property type="entry name" value="Sigma3 and sigma4 domains of RNA polymerase sigma factors"/>
    <property type="match status" value="1"/>
</dbReference>
<dbReference type="HAMAP" id="MF_00674">
    <property type="entry name" value="UPF0251"/>
    <property type="match status" value="1"/>
</dbReference>
<organism evidence="3 4">
    <name type="scientific">Candidatus Aquicultor primus</name>
    <dbReference type="NCBI Taxonomy" id="1797195"/>
    <lineage>
        <taxon>Bacteria</taxon>
        <taxon>Bacillati</taxon>
        <taxon>Actinomycetota</taxon>
        <taxon>Candidatus Aquicultoria</taxon>
        <taxon>Candidatus Aquicultorales</taxon>
        <taxon>Candidatus Aquicultoraceae</taxon>
        <taxon>Candidatus Aquicultor</taxon>
    </lineage>
</organism>